<dbReference type="EMBL" id="NMQA01000088">
    <property type="protein sequence ID" value="PLZ99176.1"/>
    <property type="molecule type" value="Genomic_DNA"/>
</dbReference>
<evidence type="ECO:0000256" key="4">
    <source>
        <dbReference type="ARBA" id="ARBA00022475"/>
    </source>
</evidence>
<evidence type="ECO:0000313" key="9">
    <source>
        <dbReference type="EMBL" id="PLZ99176.1"/>
    </source>
</evidence>
<organism evidence="9 10">
    <name type="scientific">Fischerella thermalis CCMEE 5268</name>
    <dbReference type="NCBI Taxonomy" id="2019662"/>
    <lineage>
        <taxon>Bacteria</taxon>
        <taxon>Bacillati</taxon>
        <taxon>Cyanobacteriota</taxon>
        <taxon>Cyanophyceae</taxon>
        <taxon>Nostocales</taxon>
        <taxon>Hapalosiphonaceae</taxon>
        <taxon>Fischerella</taxon>
    </lineage>
</organism>
<dbReference type="PANTHER" id="PTHR30472:SF41">
    <property type="entry name" value="TRANSPORT SYSTEM PERMEASE PROTEIN"/>
    <property type="match status" value="1"/>
</dbReference>
<keyword evidence="3" id="KW-0813">Transport</keyword>
<evidence type="ECO:0000256" key="5">
    <source>
        <dbReference type="ARBA" id="ARBA00022692"/>
    </source>
</evidence>
<evidence type="ECO:0000313" key="10">
    <source>
        <dbReference type="Proteomes" id="UP000235025"/>
    </source>
</evidence>
<evidence type="ECO:0000256" key="1">
    <source>
        <dbReference type="ARBA" id="ARBA00004651"/>
    </source>
</evidence>
<dbReference type="Proteomes" id="UP000235025">
    <property type="component" value="Unassembled WGS sequence"/>
</dbReference>
<feature type="transmembrane region" description="Helical" evidence="8">
    <location>
        <begin position="142"/>
        <end position="167"/>
    </location>
</feature>
<evidence type="ECO:0000256" key="7">
    <source>
        <dbReference type="ARBA" id="ARBA00023136"/>
    </source>
</evidence>
<evidence type="ECO:0000256" key="3">
    <source>
        <dbReference type="ARBA" id="ARBA00022448"/>
    </source>
</evidence>
<evidence type="ECO:0000256" key="6">
    <source>
        <dbReference type="ARBA" id="ARBA00022989"/>
    </source>
</evidence>
<sequence length="365" mass="38872">MFPIKHKFKNFSSTKIPKVLEINPLIFFTLLTGLILAFLLDLALGSVQIPIQQVVTILLGGQAEKATWTTIIFKFRLPKALTATFAGAALGVSGLQMQTLFRNPLAGPFVLGISSGAALGVALVVLTANITGVGVLFKDLGIIGDFSLVVAASLGAALVLGLVLLVARRVQDTMTLLILGLLFGYATSAVVSILLHFNETQQIQSYLQWTFGSFGGVTWRQMLVLAPVVLLALLISVMLSKPLNALLLGEAYACSLGLGVQQARFWIITNASILAGAITAFCGPIAFLGVAIPHLCRSLFNTSEHRVLIPAVIFMGAISALIADLLSQLAVRQTILPLNSVTALIGTPVVTWVILRRNSRTSFPK</sequence>
<dbReference type="InterPro" id="IPR000522">
    <property type="entry name" value="ABC_transptr_permease_BtuC"/>
</dbReference>
<comment type="caution">
    <text evidence="9">The sequence shown here is derived from an EMBL/GenBank/DDBJ whole genome shotgun (WGS) entry which is preliminary data.</text>
</comment>
<dbReference type="SUPFAM" id="SSF81345">
    <property type="entry name" value="ABC transporter involved in vitamin B12 uptake, BtuC"/>
    <property type="match status" value="1"/>
</dbReference>
<dbReference type="Gene3D" id="1.10.3470.10">
    <property type="entry name" value="ABC transporter involved in vitamin B12 uptake, BtuC"/>
    <property type="match status" value="1"/>
</dbReference>
<feature type="transmembrane region" description="Helical" evidence="8">
    <location>
        <begin position="217"/>
        <end position="239"/>
    </location>
</feature>
<feature type="transmembrane region" description="Helical" evidence="8">
    <location>
        <begin position="246"/>
        <end position="267"/>
    </location>
</feature>
<dbReference type="RefSeq" id="WP_102172245.1">
    <property type="nucleotide sequence ID" value="NZ_NMQA01000088.1"/>
</dbReference>
<keyword evidence="7 8" id="KW-0472">Membrane</keyword>
<keyword evidence="4" id="KW-1003">Cell membrane</keyword>
<dbReference type="GO" id="GO:0022857">
    <property type="term" value="F:transmembrane transporter activity"/>
    <property type="evidence" value="ECO:0007669"/>
    <property type="project" value="InterPro"/>
</dbReference>
<dbReference type="CDD" id="cd06550">
    <property type="entry name" value="TM_ABC_iron-siderophores_like"/>
    <property type="match status" value="1"/>
</dbReference>
<accession>A0A2N6KI77</accession>
<proteinExistence type="inferred from homology"/>
<feature type="transmembrane region" description="Helical" evidence="8">
    <location>
        <begin position="109"/>
        <end position="130"/>
    </location>
</feature>
<comment type="similarity">
    <text evidence="2">Belongs to the binding-protein-dependent transport system permease family. FecCD subfamily.</text>
</comment>
<dbReference type="PANTHER" id="PTHR30472">
    <property type="entry name" value="FERRIC ENTEROBACTIN TRANSPORT SYSTEM PERMEASE PROTEIN"/>
    <property type="match status" value="1"/>
</dbReference>
<dbReference type="AlphaFoldDB" id="A0A2N6KI77"/>
<dbReference type="Pfam" id="PF01032">
    <property type="entry name" value="FecCD"/>
    <property type="match status" value="1"/>
</dbReference>
<reference evidence="9 10" key="1">
    <citation type="submission" date="2017-07" db="EMBL/GenBank/DDBJ databases">
        <title>Genomes of Fischerella (Mastigocladus) sp. strains.</title>
        <authorList>
            <person name="Miller S.R."/>
        </authorList>
    </citation>
    <scope>NUCLEOTIDE SEQUENCE [LARGE SCALE GENOMIC DNA]</scope>
    <source>
        <strain evidence="9 10">CCMEE 5268</strain>
    </source>
</reference>
<gene>
    <name evidence="9" type="ORF">CEN50_08360</name>
</gene>
<evidence type="ECO:0000256" key="8">
    <source>
        <dbReference type="SAM" id="Phobius"/>
    </source>
</evidence>
<keyword evidence="5 8" id="KW-0812">Transmembrane</keyword>
<feature type="transmembrane region" description="Helical" evidence="8">
    <location>
        <begin position="273"/>
        <end position="295"/>
    </location>
</feature>
<name>A0A2N6KI77_9CYAN</name>
<feature type="transmembrane region" description="Helical" evidence="8">
    <location>
        <begin position="335"/>
        <end position="355"/>
    </location>
</feature>
<evidence type="ECO:0000256" key="2">
    <source>
        <dbReference type="ARBA" id="ARBA00007935"/>
    </source>
</evidence>
<comment type="subcellular location">
    <subcellularLocation>
        <location evidence="1">Cell membrane</location>
        <topology evidence="1">Multi-pass membrane protein</topology>
    </subcellularLocation>
</comment>
<protein>
    <submittedName>
        <fullName evidence="9">Iron ABC transporter</fullName>
    </submittedName>
</protein>
<dbReference type="GO" id="GO:0005886">
    <property type="term" value="C:plasma membrane"/>
    <property type="evidence" value="ECO:0007669"/>
    <property type="project" value="UniProtKB-SubCell"/>
</dbReference>
<keyword evidence="6 8" id="KW-1133">Transmembrane helix</keyword>
<dbReference type="GO" id="GO:0033214">
    <property type="term" value="P:siderophore-iron import into cell"/>
    <property type="evidence" value="ECO:0007669"/>
    <property type="project" value="TreeGrafter"/>
</dbReference>
<dbReference type="InterPro" id="IPR037294">
    <property type="entry name" value="ABC_BtuC-like"/>
</dbReference>
<feature type="transmembrane region" description="Helical" evidence="8">
    <location>
        <begin position="174"/>
        <end position="197"/>
    </location>
</feature>
<feature type="transmembrane region" description="Helical" evidence="8">
    <location>
        <begin position="307"/>
        <end position="329"/>
    </location>
</feature>